<evidence type="ECO:0000313" key="2">
    <source>
        <dbReference type="Proteomes" id="UP001595719"/>
    </source>
</evidence>
<comment type="caution">
    <text evidence="1">The sequence shown here is derived from an EMBL/GenBank/DDBJ whole genome shotgun (WGS) entry which is preliminary data.</text>
</comment>
<evidence type="ECO:0000313" key="1">
    <source>
        <dbReference type="EMBL" id="MFC4394253.1"/>
    </source>
</evidence>
<protein>
    <recommendedName>
        <fullName evidence="3">Head domain of trimeric autotransporter adhesin</fullName>
    </recommendedName>
</protein>
<keyword evidence="2" id="KW-1185">Reference proteome</keyword>
<gene>
    <name evidence="1" type="ORF">ACFOY0_24905</name>
</gene>
<sequence length="536" mass="55189">MNTTHNRIKVSDLEKNDPDKILKTNAKGELEFSDASEGGSQDLQQTLENGSVAEGSSIELREGDLWTKLEASAISGGLDNMGYGTNKLLLARNNQQYAVYRFNEDKLGGEYIIATLDDIPPIVPVSSTVSGIVDNTLLQELGGVDKLINGVRIGRGNVNGSSSLAVGYNALSVSETGTVRNTAIGTNTLNVLTTGNDNTAVGAFATRYLTTGSYNTALGSYAGRDITTGNYNTALGSYAGRSITTGAYNTTVGSVAGLNLTTGNNNTVIGHNTGRNLTIGTNNTIVGALSGFSFTTASYNVGLGSYTLYKNQFGSANVAIGESALTNNVGVEGSSIYGYRSVAIGTSSMFNNTIGNGVAIGCYSLNKQTTGIWNIALGDQAGSGITTGSRNVIVASTGFVTSGGGITTGDDNMILSPNNGNTTGITTGNGNVIIGKTTGLSASDSGLVILANGTGTVAIRKNTNNELIAPNLTNDLITSGGNKSLLTKEYFDSKIGTVAPASSEATGNSGDIRVAGDYIYWYVAGTGWLRASGTTF</sequence>
<proteinExistence type="predicted"/>
<accession>A0ABV8WBT2</accession>
<dbReference type="Proteomes" id="UP001595719">
    <property type="component" value="Unassembled WGS sequence"/>
</dbReference>
<dbReference type="RefSeq" id="WP_179002482.1">
    <property type="nucleotide sequence ID" value="NZ_JBHSCO010000009.1"/>
</dbReference>
<dbReference type="EMBL" id="JBHSCO010000009">
    <property type="protein sequence ID" value="MFC4394253.1"/>
    <property type="molecule type" value="Genomic_DNA"/>
</dbReference>
<organism evidence="1 2">
    <name type="scientific">Flavobacterium quisquiliarum</name>
    <dbReference type="NCBI Taxonomy" id="1834436"/>
    <lineage>
        <taxon>Bacteria</taxon>
        <taxon>Pseudomonadati</taxon>
        <taxon>Bacteroidota</taxon>
        <taxon>Flavobacteriia</taxon>
        <taxon>Flavobacteriales</taxon>
        <taxon>Flavobacteriaceae</taxon>
        <taxon>Flavobacterium</taxon>
    </lineage>
</organism>
<evidence type="ECO:0008006" key="3">
    <source>
        <dbReference type="Google" id="ProtNLM"/>
    </source>
</evidence>
<name>A0ABV8WBT2_9FLAO</name>
<reference evidence="2" key="1">
    <citation type="journal article" date="2019" name="Int. J. Syst. Evol. Microbiol.">
        <title>The Global Catalogue of Microorganisms (GCM) 10K type strain sequencing project: providing services to taxonomists for standard genome sequencing and annotation.</title>
        <authorList>
            <consortium name="The Broad Institute Genomics Platform"/>
            <consortium name="The Broad Institute Genome Sequencing Center for Infectious Disease"/>
            <person name="Wu L."/>
            <person name="Ma J."/>
        </authorList>
    </citation>
    <scope>NUCLEOTIDE SEQUENCE [LARGE SCALE GENOMIC DNA]</scope>
    <source>
        <strain evidence="2">CGMCC 1.15345</strain>
    </source>
</reference>